<organism evidence="5 6">
    <name type="scientific">Rhodocytophaga rosea</name>
    <dbReference type="NCBI Taxonomy" id="2704465"/>
    <lineage>
        <taxon>Bacteria</taxon>
        <taxon>Pseudomonadati</taxon>
        <taxon>Bacteroidota</taxon>
        <taxon>Cytophagia</taxon>
        <taxon>Cytophagales</taxon>
        <taxon>Rhodocytophagaceae</taxon>
        <taxon>Rhodocytophaga</taxon>
    </lineage>
</organism>
<sequence>MDTTKNNNQIKVKYILSNINKALAFEWIAEELDRSKIHLSFILLNPDDSALEQHLKAHQIKVDRIRYKGKKDLPNAIYRIYTILRKEHTQIVHCHMFDACVAGLTAARLAGVRKRIYTRHHATFHQQYFPRAVWYDKFISQMATDVVAISENVRQTLIGEGVNASKIRLIHHGFRLEGFEKTDQQKVLGLKRKYNPNSKSPVIGVISRYFELKGIQYIIPALKQILHTYPDALLILANTSGNYTAQIKSLLQEIPSDNYIEIPFEKDIFSLYQLFDIFVHVPIDPQIEAFGQTYVEALAAGIPSVFTKSGVATEFIKDGQNAMVVPFKSSQAIADSFYSILENPNQTQNIVWQGKTDVKKMFTLGKMVDSLEELYGK</sequence>
<reference evidence="5 6" key="1">
    <citation type="submission" date="2020-01" db="EMBL/GenBank/DDBJ databases">
        <authorList>
            <person name="Kim M.K."/>
        </authorList>
    </citation>
    <scope>NUCLEOTIDE SEQUENCE [LARGE SCALE GENOMIC DNA]</scope>
    <source>
        <strain evidence="5 6">172606-1</strain>
    </source>
</reference>
<dbReference type="InterPro" id="IPR028098">
    <property type="entry name" value="Glyco_trans_4-like_N"/>
</dbReference>
<dbReference type="KEGG" id="rhoz:GXP67_29810"/>
<dbReference type="EMBL" id="CP048222">
    <property type="protein sequence ID" value="QHT70550.1"/>
    <property type="molecule type" value="Genomic_DNA"/>
</dbReference>
<protein>
    <submittedName>
        <fullName evidence="5">Glycosyltransferase family 4 protein</fullName>
    </submittedName>
</protein>
<feature type="domain" description="Glycosyltransferase subfamily 4-like N-terminal" evidence="4">
    <location>
        <begin position="28"/>
        <end position="176"/>
    </location>
</feature>
<keyword evidence="1" id="KW-0328">Glycosyltransferase</keyword>
<dbReference type="GO" id="GO:0016757">
    <property type="term" value="F:glycosyltransferase activity"/>
    <property type="evidence" value="ECO:0007669"/>
    <property type="project" value="UniProtKB-KW"/>
</dbReference>
<gene>
    <name evidence="5" type="ORF">GXP67_29810</name>
</gene>
<dbReference type="Gene3D" id="3.40.50.2000">
    <property type="entry name" value="Glycogen Phosphorylase B"/>
    <property type="match status" value="2"/>
</dbReference>
<evidence type="ECO:0000256" key="2">
    <source>
        <dbReference type="ARBA" id="ARBA00022679"/>
    </source>
</evidence>
<name>A0A6C0GSU9_9BACT</name>
<evidence type="ECO:0000256" key="1">
    <source>
        <dbReference type="ARBA" id="ARBA00022676"/>
    </source>
</evidence>
<dbReference type="PANTHER" id="PTHR12526">
    <property type="entry name" value="GLYCOSYLTRANSFERASE"/>
    <property type="match status" value="1"/>
</dbReference>
<dbReference type="Pfam" id="PF00534">
    <property type="entry name" value="Glycos_transf_1"/>
    <property type="match status" value="1"/>
</dbReference>
<keyword evidence="2 5" id="KW-0808">Transferase</keyword>
<evidence type="ECO:0000259" key="4">
    <source>
        <dbReference type="Pfam" id="PF13439"/>
    </source>
</evidence>
<feature type="domain" description="Glycosyl transferase family 1" evidence="3">
    <location>
        <begin position="191"/>
        <end position="354"/>
    </location>
</feature>
<accession>A0A6C0GSU9</accession>
<dbReference type="AlphaFoldDB" id="A0A6C0GSU9"/>
<dbReference type="Pfam" id="PF13439">
    <property type="entry name" value="Glyco_transf_4"/>
    <property type="match status" value="1"/>
</dbReference>
<dbReference type="SUPFAM" id="SSF53756">
    <property type="entry name" value="UDP-Glycosyltransferase/glycogen phosphorylase"/>
    <property type="match status" value="1"/>
</dbReference>
<dbReference type="InterPro" id="IPR001296">
    <property type="entry name" value="Glyco_trans_1"/>
</dbReference>
<evidence type="ECO:0000313" key="5">
    <source>
        <dbReference type="EMBL" id="QHT70550.1"/>
    </source>
</evidence>
<dbReference type="RefSeq" id="WP_162446527.1">
    <property type="nucleotide sequence ID" value="NZ_CP048222.1"/>
</dbReference>
<dbReference type="Proteomes" id="UP000480178">
    <property type="component" value="Chromosome"/>
</dbReference>
<keyword evidence="6" id="KW-1185">Reference proteome</keyword>
<dbReference type="CDD" id="cd03801">
    <property type="entry name" value="GT4_PimA-like"/>
    <property type="match status" value="1"/>
</dbReference>
<proteinExistence type="predicted"/>
<evidence type="ECO:0000259" key="3">
    <source>
        <dbReference type="Pfam" id="PF00534"/>
    </source>
</evidence>
<evidence type="ECO:0000313" key="6">
    <source>
        <dbReference type="Proteomes" id="UP000480178"/>
    </source>
</evidence>
<dbReference type="PANTHER" id="PTHR12526:SF510">
    <property type="entry name" value="D-INOSITOL 3-PHOSPHATE GLYCOSYLTRANSFERASE"/>
    <property type="match status" value="1"/>
</dbReference>